<feature type="transmembrane region" description="Helical" evidence="1">
    <location>
        <begin position="88"/>
        <end position="106"/>
    </location>
</feature>
<name>A0A2P8H8Y3_CHINA</name>
<keyword evidence="1" id="KW-0472">Membrane</keyword>
<accession>A0A2P8H8Y3</accession>
<feature type="transmembrane region" description="Helical" evidence="1">
    <location>
        <begin position="40"/>
        <end position="57"/>
    </location>
</feature>
<feature type="domain" description="LiaF transmembrane" evidence="2">
    <location>
        <begin position="17"/>
        <end position="110"/>
    </location>
</feature>
<keyword evidence="4" id="KW-1185">Reference proteome</keyword>
<dbReference type="Proteomes" id="UP000240971">
    <property type="component" value="Unassembled WGS sequence"/>
</dbReference>
<feature type="transmembrane region" description="Helical" evidence="1">
    <location>
        <begin position="64"/>
        <end position="82"/>
    </location>
</feature>
<evidence type="ECO:0000313" key="3">
    <source>
        <dbReference type="EMBL" id="PSL42640.1"/>
    </source>
</evidence>
<sequence>MKNEDIIASKRRSRGIGGLILIIVGACLLLQRLNLDIPDWVFSWQMILIVVGLLLGFKKNFKGGGWIAMIAVGGIFMAGEILQWPYDTATFIWPVALIIVGLVVILKRSHTAEIFSYPKKGKYGNYGDYGNYGSQVQGFSGDDYINTSAIFGGVNKIITSRDFKGGQVTSVFGGTDLNFMKADINGVVEMEVTAIFGGCEIIVPSNWTVKVDITSIMGGVEDNRSMDLMASTDKDKVLLLKGSCIMGGVDIKSY</sequence>
<protein>
    <submittedName>
        <fullName evidence="3">Cell wall-active antibiotic response 4TMS protein YvqF</fullName>
    </submittedName>
</protein>
<gene>
    <name evidence="3" type="ORF">CLV51_11125</name>
</gene>
<keyword evidence="1" id="KW-0812">Transmembrane</keyword>
<organism evidence="3 4">
    <name type="scientific">Chitinophaga niastensis</name>
    <dbReference type="NCBI Taxonomy" id="536980"/>
    <lineage>
        <taxon>Bacteria</taxon>
        <taxon>Pseudomonadati</taxon>
        <taxon>Bacteroidota</taxon>
        <taxon>Chitinophagia</taxon>
        <taxon>Chitinophagales</taxon>
        <taxon>Chitinophagaceae</taxon>
        <taxon>Chitinophaga</taxon>
    </lineage>
</organism>
<feature type="transmembrane region" description="Helical" evidence="1">
    <location>
        <begin position="16"/>
        <end position="34"/>
    </location>
</feature>
<keyword evidence="1" id="KW-1133">Transmembrane helix</keyword>
<dbReference type="RefSeq" id="WP_106531380.1">
    <property type="nucleotide sequence ID" value="NZ_PYAW01000011.1"/>
</dbReference>
<dbReference type="Pfam" id="PF22570">
    <property type="entry name" value="LiaF-TM"/>
    <property type="match status" value="1"/>
</dbReference>
<evidence type="ECO:0000259" key="2">
    <source>
        <dbReference type="Pfam" id="PF22570"/>
    </source>
</evidence>
<dbReference type="InterPro" id="IPR054331">
    <property type="entry name" value="LiaF_TM"/>
</dbReference>
<reference evidence="3 4" key="1">
    <citation type="submission" date="2018-03" db="EMBL/GenBank/DDBJ databases">
        <title>Genomic Encyclopedia of Archaeal and Bacterial Type Strains, Phase II (KMG-II): from individual species to whole genera.</title>
        <authorList>
            <person name="Goeker M."/>
        </authorList>
    </citation>
    <scope>NUCLEOTIDE SEQUENCE [LARGE SCALE GENOMIC DNA]</scope>
    <source>
        <strain evidence="3 4">DSM 24859</strain>
    </source>
</reference>
<evidence type="ECO:0000313" key="4">
    <source>
        <dbReference type="Proteomes" id="UP000240971"/>
    </source>
</evidence>
<comment type="caution">
    <text evidence="3">The sequence shown here is derived from an EMBL/GenBank/DDBJ whole genome shotgun (WGS) entry which is preliminary data.</text>
</comment>
<proteinExistence type="predicted"/>
<dbReference type="AlphaFoldDB" id="A0A2P8H8Y3"/>
<dbReference type="PROSITE" id="PS51257">
    <property type="entry name" value="PROKAR_LIPOPROTEIN"/>
    <property type="match status" value="1"/>
</dbReference>
<dbReference type="OrthoDB" id="129627at2"/>
<evidence type="ECO:0000256" key="1">
    <source>
        <dbReference type="SAM" id="Phobius"/>
    </source>
</evidence>
<dbReference type="PANTHER" id="PTHR40763">
    <property type="entry name" value="MEMBRANE PROTEIN-RELATED"/>
    <property type="match status" value="1"/>
</dbReference>
<dbReference type="EMBL" id="PYAW01000011">
    <property type="protein sequence ID" value="PSL42640.1"/>
    <property type="molecule type" value="Genomic_DNA"/>
</dbReference>
<dbReference type="PANTHER" id="PTHR40763:SF5">
    <property type="entry name" value="MEMBRANE PROTEIN"/>
    <property type="match status" value="1"/>
</dbReference>